<evidence type="ECO:0000259" key="3">
    <source>
        <dbReference type="PROSITE" id="PS51388"/>
    </source>
</evidence>
<dbReference type="Proteomes" id="UP000612055">
    <property type="component" value="Unassembled WGS sequence"/>
</dbReference>
<organism evidence="4 5">
    <name type="scientific">Edaphochlamys debaryana</name>
    <dbReference type="NCBI Taxonomy" id="47281"/>
    <lineage>
        <taxon>Eukaryota</taxon>
        <taxon>Viridiplantae</taxon>
        <taxon>Chlorophyta</taxon>
        <taxon>core chlorophytes</taxon>
        <taxon>Chlorophyceae</taxon>
        <taxon>CS clade</taxon>
        <taxon>Chlamydomonadales</taxon>
        <taxon>Chlamydomonadales incertae sedis</taxon>
        <taxon>Edaphochlamys</taxon>
    </lineage>
</organism>
<dbReference type="PANTHER" id="PTHR11566">
    <property type="entry name" value="DYNAMIN"/>
    <property type="match status" value="1"/>
</dbReference>
<dbReference type="InterPro" id="IPR000375">
    <property type="entry name" value="Dynamin_stalk"/>
</dbReference>
<keyword evidence="5" id="KW-1185">Reference proteome</keyword>
<dbReference type="GO" id="GO:0008017">
    <property type="term" value="F:microtubule binding"/>
    <property type="evidence" value="ECO:0007669"/>
    <property type="project" value="TreeGrafter"/>
</dbReference>
<keyword evidence="1" id="KW-0547">Nucleotide-binding</keyword>
<dbReference type="Pfam" id="PF01031">
    <property type="entry name" value="Dynamin_M"/>
    <property type="match status" value="1"/>
</dbReference>
<evidence type="ECO:0000313" key="5">
    <source>
        <dbReference type="Proteomes" id="UP000612055"/>
    </source>
</evidence>
<dbReference type="GO" id="GO:0005525">
    <property type="term" value="F:GTP binding"/>
    <property type="evidence" value="ECO:0007669"/>
    <property type="project" value="InterPro"/>
</dbReference>
<dbReference type="InterPro" id="IPR045063">
    <property type="entry name" value="Dynamin_N"/>
</dbReference>
<dbReference type="InterPro" id="IPR001401">
    <property type="entry name" value="Dynamin_GTPase"/>
</dbReference>
<dbReference type="InterPro" id="IPR020850">
    <property type="entry name" value="GED_dom"/>
</dbReference>
<proteinExistence type="predicted"/>
<protein>
    <recommendedName>
        <fullName evidence="3">GED domain-containing protein</fullName>
    </recommendedName>
</protein>
<feature type="domain" description="GED" evidence="3">
    <location>
        <begin position="713"/>
        <end position="836"/>
    </location>
</feature>
<dbReference type="PRINTS" id="PR00195">
    <property type="entry name" value="DYNAMIN"/>
</dbReference>
<dbReference type="GO" id="GO:0005737">
    <property type="term" value="C:cytoplasm"/>
    <property type="evidence" value="ECO:0007669"/>
    <property type="project" value="TreeGrafter"/>
</dbReference>
<dbReference type="Gene3D" id="1.20.120.1240">
    <property type="entry name" value="Dynamin, middle domain"/>
    <property type="match status" value="1"/>
</dbReference>
<dbReference type="PANTHER" id="PTHR11566:SF21">
    <property type="entry name" value="DYNAMIN RELATED PROTEIN 1, ISOFORM A"/>
    <property type="match status" value="1"/>
</dbReference>
<dbReference type="Pfam" id="PF00350">
    <property type="entry name" value="Dynamin_N"/>
    <property type="match status" value="1"/>
</dbReference>
<evidence type="ECO:0000256" key="2">
    <source>
        <dbReference type="ARBA" id="ARBA00023134"/>
    </source>
</evidence>
<dbReference type="CDD" id="cd08771">
    <property type="entry name" value="DLP_1"/>
    <property type="match status" value="1"/>
</dbReference>
<sequence>MLTAAASSSWLRLASSGRSAAAAAPAGPEPAARPAPRPAGNEQLLRAADALRGLGLSNALKLPTLVVAGNQSSGKSSVVEALAGVALPRAAGTCTRCPTEVRMRCEAPSGWCFRVKLREEWDAAGEPLAHTGSTPETLFAQGTDPAFLTACVSAAQAALLNPSRTAGQRATLVPEPPGSDDDFMTNTTAFTALGGADGYELPFTRNTVVVEIDGGQEDLTIVDLPGLIQTHAKGISYVEMVRELTEEYLDQDHVIMVAVISAMDEVENQVRQCLGRLTEPRCLIQGEEGMALERDDDGLRTLRVLTKPDNIPAGTHDKWLSLVAGERPGSGLGVYAVKNPGQNRLNEGISFDQARAEEASFFSTDPNWSRRGDLAPRLGTTNRRAALARLLARELHRQLPYILSRVKEQIEATRKQLQELPPPPTQDPVRELDDLLLDLVRQIRGTLLADEGYDKSTYQLLDKVYDKLGKGLVASMPAFLVGSSLFTALSHHETGLPSTADRITVHKLSLPPPAPGARLTARGPNCGTHSCKELLSRDTSCDNLGLRRALSWDRFPTHYMPLEEVRALRQGARGRELPGLLAPSAVEDLIKRWLVGSGGGDSGSGGGGLWRCHVFACLDSSTEVLQRAVCEAASKTLALYPEACRAIRSALAARVEALAAAGRQQLEVLVRREERRIYTANRGAYEEAHDAYKRALKAAAKEAHKARNAVKDEVELMAVCLTYSAVVFARLRDGVPLIIMDACVDPLADDKAMRAELWKHLEEAAAAAERAGGGGAAGGGSGSPEAARIPLDARSEAARWLLREDESLARKRRHLSGQLARLEEGLRVLRGLAVEG</sequence>
<keyword evidence="2" id="KW-0342">GTP-binding</keyword>
<dbReference type="SUPFAM" id="SSF52540">
    <property type="entry name" value="P-loop containing nucleoside triphosphate hydrolases"/>
    <property type="match status" value="1"/>
</dbReference>
<dbReference type="GO" id="GO:0016020">
    <property type="term" value="C:membrane"/>
    <property type="evidence" value="ECO:0007669"/>
    <property type="project" value="TreeGrafter"/>
</dbReference>
<dbReference type="Gene3D" id="3.40.50.300">
    <property type="entry name" value="P-loop containing nucleotide triphosphate hydrolases"/>
    <property type="match status" value="1"/>
</dbReference>
<gene>
    <name evidence="4" type="ORF">HYH03_000371</name>
</gene>
<dbReference type="InterPro" id="IPR022812">
    <property type="entry name" value="Dynamin"/>
</dbReference>
<dbReference type="EMBL" id="JAEHOE010000001">
    <property type="protein sequence ID" value="KAG2501873.1"/>
    <property type="molecule type" value="Genomic_DNA"/>
</dbReference>
<dbReference type="InterPro" id="IPR027417">
    <property type="entry name" value="P-loop_NTPase"/>
</dbReference>
<comment type="caution">
    <text evidence="4">The sequence shown here is derived from an EMBL/GenBank/DDBJ whole genome shotgun (WGS) entry which is preliminary data.</text>
</comment>
<dbReference type="SMART" id="SM00053">
    <property type="entry name" value="DYNc"/>
    <property type="match status" value="1"/>
</dbReference>
<dbReference type="PROSITE" id="PS51388">
    <property type="entry name" value="GED"/>
    <property type="match status" value="1"/>
</dbReference>
<dbReference type="GO" id="GO:0005874">
    <property type="term" value="C:microtubule"/>
    <property type="evidence" value="ECO:0007669"/>
    <property type="project" value="TreeGrafter"/>
</dbReference>
<name>A0A835YFQ4_9CHLO</name>
<accession>A0A835YFQ4</accession>
<dbReference type="OrthoDB" id="529871at2759"/>
<evidence type="ECO:0000256" key="1">
    <source>
        <dbReference type="ARBA" id="ARBA00022741"/>
    </source>
</evidence>
<reference evidence="4" key="1">
    <citation type="journal article" date="2020" name="bioRxiv">
        <title>Comparative genomics of Chlamydomonas.</title>
        <authorList>
            <person name="Craig R.J."/>
            <person name="Hasan A.R."/>
            <person name="Ness R.W."/>
            <person name="Keightley P.D."/>
        </authorList>
    </citation>
    <scope>NUCLEOTIDE SEQUENCE</scope>
    <source>
        <strain evidence="4">CCAP 11/70</strain>
    </source>
</reference>
<evidence type="ECO:0000313" key="4">
    <source>
        <dbReference type="EMBL" id="KAG2501873.1"/>
    </source>
</evidence>
<dbReference type="AlphaFoldDB" id="A0A835YFQ4"/>
<dbReference type="GO" id="GO:0003924">
    <property type="term" value="F:GTPase activity"/>
    <property type="evidence" value="ECO:0007669"/>
    <property type="project" value="InterPro"/>
</dbReference>